<dbReference type="Proteomes" id="UP000078200">
    <property type="component" value="Unassembled WGS sequence"/>
</dbReference>
<dbReference type="AlphaFoldDB" id="A0A1A9UVM7"/>
<evidence type="ECO:0000313" key="1">
    <source>
        <dbReference type="EnsemblMetazoa" id="GAUT017183-PA"/>
    </source>
</evidence>
<accession>A0A1A9UVM7</accession>
<dbReference type="EnsemblMetazoa" id="GAUT017183-RA">
    <property type="protein sequence ID" value="GAUT017183-PA"/>
    <property type="gene ID" value="GAUT017183"/>
</dbReference>
<dbReference type="VEuPathDB" id="VectorBase:GAUT017183"/>
<name>A0A1A9UVM7_GLOAU</name>
<protein>
    <submittedName>
        <fullName evidence="1">Uncharacterized protein</fullName>
    </submittedName>
</protein>
<evidence type="ECO:0000313" key="2">
    <source>
        <dbReference type="Proteomes" id="UP000078200"/>
    </source>
</evidence>
<organism evidence="1 2">
    <name type="scientific">Glossina austeni</name>
    <name type="common">Savannah tsetse fly</name>
    <dbReference type="NCBI Taxonomy" id="7395"/>
    <lineage>
        <taxon>Eukaryota</taxon>
        <taxon>Metazoa</taxon>
        <taxon>Ecdysozoa</taxon>
        <taxon>Arthropoda</taxon>
        <taxon>Hexapoda</taxon>
        <taxon>Insecta</taxon>
        <taxon>Pterygota</taxon>
        <taxon>Neoptera</taxon>
        <taxon>Endopterygota</taxon>
        <taxon>Diptera</taxon>
        <taxon>Brachycera</taxon>
        <taxon>Muscomorpha</taxon>
        <taxon>Hippoboscoidea</taxon>
        <taxon>Glossinidae</taxon>
        <taxon>Glossina</taxon>
    </lineage>
</organism>
<reference evidence="1" key="1">
    <citation type="submission" date="2020-05" db="UniProtKB">
        <authorList>
            <consortium name="EnsemblMetazoa"/>
        </authorList>
    </citation>
    <scope>IDENTIFICATION</scope>
    <source>
        <strain evidence="1">TTRI</strain>
    </source>
</reference>
<proteinExistence type="predicted"/>
<keyword evidence="2" id="KW-1185">Reference proteome</keyword>
<sequence>MSRRENKILQKKNACEECSGSEDDENEVIQNEGEIEILKSDENMQAGESSDSEKKDFLFHLAKEFAEEEKKKCKNIDYNHPSPSTSQGRKTCQTGFHKRRNNICKYVRRLFAEGGQKKLTICVKDARNLTLFDLHHNYEPPATSQGSRFYSTAN</sequence>